<organism evidence="1 2">
    <name type="scientific">Ajellomyces capsulatus</name>
    <name type="common">Darling's disease fungus</name>
    <name type="synonym">Histoplasma capsulatum</name>
    <dbReference type="NCBI Taxonomy" id="5037"/>
    <lineage>
        <taxon>Eukaryota</taxon>
        <taxon>Fungi</taxon>
        <taxon>Dikarya</taxon>
        <taxon>Ascomycota</taxon>
        <taxon>Pezizomycotina</taxon>
        <taxon>Eurotiomycetes</taxon>
        <taxon>Eurotiomycetidae</taxon>
        <taxon>Onygenales</taxon>
        <taxon>Ajellomycetaceae</taxon>
        <taxon>Histoplasma</taxon>
    </lineage>
</organism>
<dbReference type="Proteomes" id="UP000663671">
    <property type="component" value="Chromosome 5"/>
</dbReference>
<name>A0A8A1M7W5_AJECA</name>
<sequence length="178" mass="20332">MKLPRNLTSAESGPSNLKKFKRYKGKQANNITHQTAEPAYWGIGAAIVVELVMEVVGLATGVEGNLCVGWSERIFIEVSGPIPRGEEPDAARYPPRCWRCPFWSLGAHNTPVPRSEAKQLTEKNVLLTRNISGQDEPLHNEAKRSFAHQYCRRYWKLRLELQVGWQLQRPILKRYHEA</sequence>
<dbReference type="AlphaFoldDB" id="A0A8A1M7W5"/>
<reference evidence="1" key="1">
    <citation type="submission" date="2021-01" db="EMBL/GenBank/DDBJ databases">
        <title>Chromosome-level genome assembly of a human fungal pathogen reveals clustering of transcriptionally co-regulated genes.</title>
        <authorList>
            <person name="Voorhies M."/>
            <person name="Cohen S."/>
            <person name="Shea T.P."/>
            <person name="Petrus S."/>
            <person name="Munoz J.F."/>
            <person name="Poplawski S."/>
            <person name="Goldman W.E."/>
            <person name="Michael T."/>
            <person name="Cuomo C.A."/>
            <person name="Sil A."/>
            <person name="Beyhan S."/>
        </authorList>
    </citation>
    <scope>NUCLEOTIDE SEQUENCE</scope>
    <source>
        <strain evidence="1">WU24</strain>
    </source>
</reference>
<dbReference type="EMBL" id="CP069111">
    <property type="protein sequence ID" value="QSS61805.1"/>
    <property type="molecule type" value="Genomic_DNA"/>
</dbReference>
<evidence type="ECO:0000313" key="1">
    <source>
        <dbReference type="EMBL" id="QSS61805.1"/>
    </source>
</evidence>
<gene>
    <name evidence="1" type="ORF">I7I51_03982</name>
</gene>
<evidence type="ECO:0000313" key="2">
    <source>
        <dbReference type="Proteomes" id="UP000663671"/>
    </source>
</evidence>
<proteinExistence type="predicted"/>
<accession>A0A8A1M7W5</accession>
<dbReference type="VEuPathDB" id="FungiDB:I7I51_03982"/>
<protein>
    <submittedName>
        <fullName evidence="1">Uncharacterized protein</fullName>
    </submittedName>
</protein>